<dbReference type="InterPro" id="IPR036890">
    <property type="entry name" value="HATPase_C_sf"/>
</dbReference>
<dbReference type="SMART" id="SM00086">
    <property type="entry name" value="PAC"/>
    <property type="match status" value="1"/>
</dbReference>
<dbReference type="PRINTS" id="PR00344">
    <property type="entry name" value="BCTRLSENSOR"/>
</dbReference>
<dbReference type="InterPro" id="IPR000700">
    <property type="entry name" value="PAS-assoc_C"/>
</dbReference>
<dbReference type="GO" id="GO:0000155">
    <property type="term" value="F:phosphorelay sensor kinase activity"/>
    <property type="evidence" value="ECO:0007669"/>
    <property type="project" value="InterPro"/>
</dbReference>
<evidence type="ECO:0000256" key="3">
    <source>
        <dbReference type="ARBA" id="ARBA00022741"/>
    </source>
</evidence>
<proteinExistence type="predicted"/>
<dbReference type="SMART" id="SM00388">
    <property type="entry name" value="HisKA"/>
    <property type="match status" value="1"/>
</dbReference>
<sequence>MNEYMDDLVENAGDGIISISRDGTIMSMNRSAEDIFGYSRSEAIGQDIDIIVPQDKLVDVKQLLLDKVISNGEVIRGFETERIRKDGKKVAVNVTISPIRDKSGSVVGASGIFRTLTEEEFMRKRITQFDKLISVGKLAAELAHQVNSPLGAVVGRIQLILKNIDKFDKEMLRNNLKQMMTGCDHIRTAIGSLLDYSRRVAGRKPVDINTVIEDALIMMSTRLMLKKISVHKSLTKNLPEIMEVGSELIHVFVSIMSNAIDAMDKGGRLEVITDVVKDPKNSSVSKVRITIMDTGHGISEQNIEKIFTPFYTTKDEGKGTGLGLPIVKRIIKIHKGDIDVLSKVNQGTSVILSFPGLIDDEEAI</sequence>
<dbReference type="InterPro" id="IPR004358">
    <property type="entry name" value="Sig_transdc_His_kin-like_C"/>
</dbReference>
<evidence type="ECO:0000259" key="8">
    <source>
        <dbReference type="PROSITE" id="PS50112"/>
    </source>
</evidence>
<evidence type="ECO:0000259" key="9">
    <source>
        <dbReference type="PROSITE" id="PS50113"/>
    </source>
</evidence>
<dbReference type="SMART" id="SM00387">
    <property type="entry name" value="HATPase_c"/>
    <property type="match status" value="1"/>
</dbReference>
<dbReference type="InterPro" id="IPR000014">
    <property type="entry name" value="PAS"/>
</dbReference>
<keyword evidence="3" id="KW-0547">Nucleotide-binding</keyword>
<dbReference type="NCBIfam" id="TIGR00229">
    <property type="entry name" value="sensory_box"/>
    <property type="match status" value="1"/>
</dbReference>
<dbReference type="Gene3D" id="3.30.450.20">
    <property type="entry name" value="PAS domain"/>
    <property type="match status" value="1"/>
</dbReference>
<feature type="domain" description="Histidine kinase" evidence="7">
    <location>
        <begin position="141"/>
        <end position="358"/>
    </location>
</feature>
<dbReference type="SUPFAM" id="SSF55785">
    <property type="entry name" value="PYP-like sensor domain (PAS domain)"/>
    <property type="match status" value="1"/>
</dbReference>
<dbReference type="PANTHER" id="PTHR43065:SF10">
    <property type="entry name" value="PEROXIDE STRESS-ACTIVATED HISTIDINE KINASE MAK3"/>
    <property type="match status" value="1"/>
</dbReference>
<gene>
    <name evidence="10" type="ORF">LCGC14_1286230</name>
</gene>
<organism evidence="10">
    <name type="scientific">marine sediment metagenome</name>
    <dbReference type="NCBI Taxonomy" id="412755"/>
    <lineage>
        <taxon>unclassified sequences</taxon>
        <taxon>metagenomes</taxon>
        <taxon>ecological metagenomes</taxon>
    </lineage>
</organism>
<dbReference type="AlphaFoldDB" id="A0A0F9NAD2"/>
<dbReference type="GO" id="GO:0005524">
    <property type="term" value="F:ATP binding"/>
    <property type="evidence" value="ECO:0007669"/>
    <property type="project" value="UniProtKB-KW"/>
</dbReference>
<dbReference type="CDD" id="cd00082">
    <property type="entry name" value="HisKA"/>
    <property type="match status" value="1"/>
</dbReference>
<dbReference type="Pfam" id="PF02518">
    <property type="entry name" value="HATPase_c"/>
    <property type="match status" value="1"/>
</dbReference>
<accession>A0A0F9NAD2</accession>
<dbReference type="CDD" id="cd00130">
    <property type="entry name" value="PAS"/>
    <property type="match status" value="1"/>
</dbReference>
<name>A0A0F9NAD2_9ZZZZ</name>
<dbReference type="InterPro" id="IPR035965">
    <property type="entry name" value="PAS-like_dom_sf"/>
</dbReference>
<dbReference type="InterPro" id="IPR003594">
    <property type="entry name" value="HATPase_dom"/>
</dbReference>
<evidence type="ECO:0000256" key="1">
    <source>
        <dbReference type="ARBA" id="ARBA00022553"/>
    </source>
</evidence>
<evidence type="ECO:0000256" key="6">
    <source>
        <dbReference type="ARBA" id="ARBA00023012"/>
    </source>
</evidence>
<dbReference type="Pfam" id="PF00989">
    <property type="entry name" value="PAS"/>
    <property type="match status" value="1"/>
</dbReference>
<dbReference type="PANTHER" id="PTHR43065">
    <property type="entry name" value="SENSOR HISTIDINE KINASE"/>
    <property type="match status" value="1"/>
</dbReference>
<dbReference type="Gene3D" id="1.10.287.130">
    <property type="match status" value="1"/>
</dbReference>
<evidence type="ECO:0008006" key="11">
    <source>
        <dbReference type="Google" id="ProtNLM"/>
    </source>
</evidence>
<evidence type="ECO:0000256" key="2">
    <source>
        <dbReference type="ARBA" id="ARBA00022679"/>
    </source>
</evidence>
<evidence type="ECO:0000259" key="7">
    <source>
        <dbReference type="PROSITE" id="PS50109"/>
    </source>
</evidence>
<keyword evidence="5" id="KW-0067">ATP-binding</keyword>
<dbReference type="PROSITE" id="PS50109">
    <property type="entry name" value="HIS_KIN"/>
    <property type="match status" value="1"/>
</dbReference>
<evidence type="ECO:0000313" key="10">
    <source>
        <dbReference type="EMBL" id="KKM85720.1"/>
    </source>
</evidence>
<dbReference type="InterPro" id="IPR005467">
    <property type="entry name" value="His_kinase_dom"/>
</dbReference>
<dbReference type="SMART" id="SM00091">
    <property type="entry name" value="PAS"/>
    <property type="match status" value="1"/>
</dbReference>
<keyword evidence="4" id="KW-0418">Kinase</keyword>
<dbReference type="SUPFAM" id="SSF55874">
    <property type="entry name" value="ATPase domain of HSP90 chaperone/DNA topoisomerase II/histidine kinase"/>
    <property type="match status" value="1"/>
</dbReference>
<keyword evidence="6" id="KW-0902">Two-component regulatory system</keyword>
<dbReference type="InterPro" id="IPR001610">
    <property type="entry name" value="PAC"/>
</dbReference>
<comment type="caution">
    <text evidence="10">The sequence shown here is derived from an EMBL/GenBank/DDBJ whole genome shotgun (WGS) entry which is preliminary data.</text>
</comment>
<dbReference type="PROSITE" id="PS50112">
    <property type="entry name" value="PAS"/>
    <property type="match status" value="1"/>
</dbReference>
<reference evidence="10" key="1">
    <citation type="journal article" date="2015" name="Nature">
        <title>Complex archaea that bridge the gap between prokaryotes and eukaryotes.</title>
        <authorList>
            <person name="Spang A."/>
            <person name="Saw J.H."/>
            <person name="Jorgensen S.L."/>
            <person name="Zaremba-Niedzwiedzka K."/>
            <person name="Martijn J."/>
            <person name="Lind A.E."/>
            <person name="van Eijk R."/>
            <person name="Schleper C."/>
            <person name="Guy L."/>
            <person name="Ettema T.J."/>
        </authorList>
    </citation>
    <scope>NUCLEOTIDE SEQUENCE</scope>
</reference>
<dbReference type="InterPro" id="IPR013767">
    <property type="entry name" value="PAS_fold"/>
</dbReference>
<keyword evidence="2" id="KW-0808">Transferase</keyword>
<feature type="domain" description="PAC" evidence="9">
    <location>
        <begin position="76"/>
        <end position="128"/>
    </location>
</feature>
<dbReference type="Gene3D" id="3.30.565.10">
    <property type="entry name" value="Histidine kinase-like ATPase, C-terminal domain"/>
    <property type="match status" value="1"/>
</dbReference>
<evidence type="ECO:0000256" key="4">
    <source>
        <dbReference type="ARBA" id="ARBA00022777"/>
    </source>
</evidence>
<keyword evidence="1" id="KW-0597">Phosphoprotein</keyword>
<dbReference type="InterPro" id="IPR003661">
    <property type="entry name" value="HisK_dim/P_dom"/>
</dbReference>
<dbReference type="Pfam" id="PF00512">
    <property type="entry name" value="HisKA"/>
    <property type="match status" value="1"/>
</dbReference>
<dbReference type="EMBL" id="LAZR01007366">
    <property type="protein sequence ID" value="KKM85720.1"/>
    <property type="molecule type" value="Genomic_DNA"/>
</dbReference>
<feature type="domain" description="PAS" evidence="8">
    <location>
        <begin position="1"/>
        <end position="72"/>
    </location>
</feature>
<evidence type="ECO:0000256" key="5">
    <source>
        <dbReference type="ARBA" id="ARBA00022840"/>
    </source>
</evidence>
<dbReference type="PROSITE" id="PS50113">
    <property type="entry name" value="PAC"/>
    <property type="match status" value="1"/>
</dbReference>
<dbReference type="SUPFAM" id="SSF47384">
    <property type="entry name" value="Homodimeric domain of signal transducing histidine kinase"/>
    <property type="match status" value="1"/>
</dbReference>
<protein>
    <recommendedName>
        <fullName evidence="11">Histidine kinase</fullName>
    </recommendedName>
</protein>
<dbReference type="InterPro" id="IPR036097">
    <property type="entry name" value="HisK_dim/P_sf"/>
</dbReference>
<dbReference type="GO" id="GO:0006355">
    <property type="term" value="P:regulation of DNA-templated transcription"/>
    <property type="evidence" value="ECO:0007669"/>
    <property type="project" value="InterPro"/>
</dbReference>